<dbReference type="Proteomes" id="UP001152795">
    <property type="component" value="Unassembled WGS sequence"/>
</dbReference>
<dbReference type="InterPro" id="IPR005312">
    <property type="entry name" value="DUF1759"/>
</dbReference>
<accession>A0A7D9ENW8</accession>
<evidence type="ECO:0000313" key="1">
    <source>
        <dbReference type="EMBL" id="CAB4014430.1"/>
    </source>
</evidence>
<reference evidence="1" key="1">
    <citation type="submission" date="2020-04" db="EMBL/GenBank/DDBJ databases">
        <authorList>
            <person name="Alioto T."/>
            <person name="Alioto T."/>
            <person name="Gomez Garrido J."/>
        </authorList>
    </citation>
    <scope>NUCLEOTIDE SEQUENCE</scope>
    <source>
        <strain evidence="1">A484AB</strain>
    </source>
</reference>
<proteinExistence type="predicted"/>
<dbReference type="EMBL" id="CACRXK020008298">
    <property type="protein sequence ID" value="CAB4014430.1"/>
    <property type="molecule type" value="Genomic_DNA"/>
</dbReference>
<dbReference type="Pfam" id="PF03564">
    <property type="entry name" value="DUF1759"/>
    <property type="match status" value="1"/>
</dbReference>
<dbReference type="OrthoDB" id="5989138at2759"/>
<dbReference type="AlphaFoldDB" id="A0A7D9ENW8"/>
<protein>
    <submittedName>
        <fullName evidence="1">Uncharacterized protein</fullName>
    </submittedName>
</protein>
<keyword evidence="2" id="KW-1185">Reference proteome</keyword>
<dbReference type="PANTHER" id="PTHR22954:SF3">
    <property type="entry name" value="PROTEIN CBG08539"/>
    <property type="match status" value="1"/>
</dbReference>
<dbReference type="PANTHER" id="PTHR22954">
    <property type="entry name" value="RETROVIRAL PROTEASE-RELATED"/>
    <property type="match status" value="1"/>
</dbReference>
<name>A0A7D9ENW8_PARCT</name>
<comment type="caution">
    <text evidence="1">The sequence shown here is derived from an EMBL/GenBank/DDBJ whole genome shotgun (WGS) entry which is preliminary data.</text>
</comment>
<gene>
    <name evidence="1" type="ORF">PACLA_8A042001</name>
</gene>
<organism evidence="1 2">
    <name type="scientific">Paramuricea clavata</name>
    <name type="common">Red gorgonian</name>
    <name type="synonym">Violescent sea-whip</name>
    <dbReference type="NCBI Taxonomy" id="317549"/>
    <lineage>
        <taxon>Eukaryota</taxon>
        <taxon>Metazoa</taxon>
        <taxon>Cnidaria</taxon>
        <taxon>Anthozoa</taxon>
        <taxon>Octocorallia</taxon>
        <taxon>Malacalcyonacea</taxon>
        <taxon>Plexauridae</taxon>
        <taxon>Paramuricea</taxon>
    </lineage>
</organism>
<sequence>MSVNEGLKRLRAIRRGHRAAATKSINEINSILSTTLSSESTTKLNALKLKLEWKQRTLNELDAKILNEVKIEDIEKEIDESEVIVMNITEAKEKIECAIRANTNTSTQVNVEAGNSSGISGPVNITSTRLPKLQLTHFKGEVTKWSSFWDSYHSAVHSNQALSKIDKNNYLKSLLEGPAARAIEGLALAEANYDSATELLQAKFGKPQKVISAHMDELLRLPSCSGDKSSSLRYVYDKISVHVRGLNALGVS</sequence>
<evidence type="ECO:0000313" key="2">
    <source>
        <dbReference type="Proteomes" id="UP001152795"/>
    </source>
</evidence>